<dbReference type="Proteomes" id="UP000069773">
    <property type="component" value="Unassembled WGS sequence"/>
</dbReference>
<reference evidence="2" key="3">
    <citation type="journal article" date="2022" name="BMC Genomics">
        <title>Comparative genome analysis of mycobacteria focusing on tRNA and non-coding RNA.</title>
        <authorList>
            <person name="Behra P.R.K."/>
            <person name="Pettersson B.M.F."/>
            <person name="Ramesh M."/>
            <person name="Das S."/>
            <person name="Dasgupta S."/>
            <person name="Kirsebom L.A."/>
        </authorList>
    </citation>
    <scope>NUCLEOTIDE SEQUENCE</scope>
    <source>
        <strain evidence="2">DSM 44203</strain>
    </source>
</reference>
<sequence>MPTMVISSALDAQARADIDSRPWYVVTYRDRDVVNVQEFSTLRPGRRLMSRHWNGFRLFDEPAYLAYAGGTYAHRCKPWEVWQVKPTRPLRYEPTSVPGFTTRQLRARRIEVVQRMAPGFEYGPHGRTVRALVEKLAQVPPQHPDPARRDLDYEIAMTFLEEQRGHGGWLHDCRVSLATAYLDCLTSVSSTGPTTGRWKQRLATGLPVHTLLDAAISGLPIPRVVAERWNLTEDSSARI</sequence>
<evidence type="ECO:0000313" key="4">
    <source>
        <dbReference type="Proteomes" id="UP001207528"/>
    </source>
</evidence>
<evidence type="ECO:0000313" key="2">
    <source>
        <dbReference type="EMBL" id="MCV7024373.1"/>
    </source>
</evidence>
<dbReference type="RefSeq" id="WP_084377754.1">
    <property type="nucleotide sequence ID" value="NZ_BCTA01000080.1"/>
</dbReference>
<dbReference type="Proteomes" id="UP001207528">
    <property type="component" value="Unassembled WGS sequence"/>
</dbReference>
<dbReference type="EMBL" id="BCTA01000080">
    <property type="protein sequence ID" value="GAT11995.1"/>
    <property type="molecule type" value="Genomic_DNA"/>
</dbReference>
<protein>
    <submittedName>
        <fullName evidence="2">Uncharacterized protein</fullName>
    </submittedName>
</protein>
<organism evidence="2 4">
    <name type="scientific">Mycolicibacterium novocastrense</name>
    <name type="common">Mycobacterium novocastrense</name>
    <dbReference type="NCBI Taxonomy" id="59813"/>
    <lineage>
        <taxon>Bacteria</taxon>
        <taxon>Bacillati</taxon>
        <taxon>Actinomycetota</taxon>
        <taxon>Actinomycetes</taxon>
        <taxon>Mycobacteriales</taxon>
        <taxon>Mycobacteriaceae</taxon>
        <taxon>Mycolicibacterium</taxon>
    </lineage>
</organism>
<reference evidence="2" key="2">
    <citation type="submission" date="2020-07" db="EMBL/GenBank/DDBJ databases">
        <authorList>
            <person name="Pettersson B.M.F."/>
            <person name="Behra P.R.K."/>
            <person name="Ramesh M."/>
            <person name="Das S."/>
            <person name="Dasgupta S."/>
            <person name="Kirsebom L.A."/>
        </authorList>
    </citation>
    <scope>NUCLEOTIDE SEQUENCE</scope>
    <source>
        <strain evidence="2">DSM 44203</strain>
    </source>
</reference>
<reference evidence="1 3" key="1">
    <citation type="journal article" date="2016" name="Genome Announc.">
        <title>Draft Genome Sequences of Five Rapidly Growing Mycobacterium Species, M. thermoresistibile, M. fortuitum subsp. acetamidolyticum, M. canariasense, M. brisbanense, and M. novocastrense.</title>
        <authorList>
            <person name="Katahira K."/>
            <person name="Ogura Y."/>
            <person name="Gotoh Y."/>
            <person name="Hayashi T."/>
        </authorList>
    </citation>
    <scope>NUCLEOTIDE SEQUENCE [LARGE SCALE GENOMIC DNA]</scope>
    <source>
        <strain evidence="1 3">JCM18114</strain>
    </source>
</reference>
<dbReference type="EMBL" id="JACKTI010000037">
    <property type="protein sequence ID" value="MCV7024373.1"/>
    <property type="molecule type" value="Genomic_DNA"/>
</dbReference>
<evidence type="ECO:0000313" key="3">
    <source>
        <dbReference type="Proteomes" id="UP000069773"/>
    </source>
</evidence>
<keyword evidence="3" id="KW-1185">Reference proteome</keyword>
<comment type="caution">
    <text evidence="2">The sequence shown here is derived from an EMBL/GenBank/DDBJ whole genome shotgun (WGS) entry which is preliminary data.</text>
</comment>
<name>A0AAW5SMV4_MYCNV</name>
<dbReference type="AlphaFoldDB" id="A0AAW5SMV4"/>
<proteinExistence type="predicted"/>
<gene>
    <name evidence="2" type="ORF">H7I77_13610</name>
    <name evidence="1" type="ORF">RMCN_5128</name>
</gene>
<accession>A0AAW5SMV4</accession>
<evidence type="ECO:0000313" key="1">
    <source>
        <dbReference type="EMBL" id="GAT11995.1"/>
    </source>
</evidence>